<protein>
    <submittedName>
        <fullName evidence="1">Uncharacterized protein</fullName>
    </submittedName>
</protein>
<proteinExistence type="predicted"/>
<evidence type="ECO:0000313" key="2">
    <source>
        <dbReference type="Proteomes" id="UP000798662"/>
    </source>
</evidence>
<sequence>MSGNTFTHGTFARTPQNNAKRNTATNNKHNKSSQNTLSASTLRNGKAFPTSRHQPKAITTTTGAHHTPNATPTKQNLLCTSRRRATSHVSCPLPRATQRVWTHGVSQPPDTTAASRVRAEGAFALATGRVKSAALTSYRTLRDEWKKFGGHRHPRGHDGAFVVRALAGAANGTQPAGGHQQRLEGRLRWEGRRRCRRHLERRPRPRGRRECRPGGRAGPSLGRLAHGGEEGRA</sequence>
<dbReference type="EMBL" id="CM020620">
    <property type="protein sequence ID" value="KAK1868365.1"/>
    <property type="molecule type" value="Genomic_DNA"/>
</dbReference>
<name>A0ACC3CDR5_PYRYE</name>
<dbReference type="Proteomes" id="UP000798662">
    <property type="component" value="Chromosome 3"/>
</dbReference>
<organism evidence="1 2">
    <name type="scientific">Pyropia yezoensis</name>
    <name type="common">Susabi-nori</name>
    <name type="synonym">Porphyra yezoensis</name>
    <dbReference type="NCBI Taxonomy" id="2788"/>
    <lineage>
        <taxon>Eukaryota</taxon>
        <taxon>Rhodophyta</taxon>
        <taxon>Bangiophyceae</taxon>
        <taxon>Bangiales</taxon>
        <taxon>Bangiaceae</taxon>
        <taxon>Pyropia</taxon>
    </lineage>
</organism>
<gene>
    <name evidence="1" type="ORF">I4F81_010854</name>
</gene>
<evidence type="ECO:0000313" key="1">
    <source>
        <dbReference type="EMBL" id="KAK1868365.1"/>
    </source>
</evidence>
<keyword evidence="2" id="KW-1185">Reference proteome</keyword>
<comment type="caution">
    <text evidence="1">The sequence shown here is derived from an EMBL/GenBank/DDBJ whole genome shotgun (WGS) entry which is preliminary data.</text>
</comment>
<accession>A0ACC3CDR5</accession>
<reference evidence="1" key="1">
    <citation type="submission" date="2019-11" db="EMBL/GenBank/DDBJ databases">
        <title>Nori genome reveals adaptations in red seaweeds to the harsh intertidal environment.</title>
        <authorList>
            <person name="Wang D."/>
            <person name="Mao Y."/>
        </authorList>
    </citation>
    <scope>NUCLEOTIDE SEQUENCE</scope>
    <source>
        <tissue evidence="1">Gametophyte</tissue>
    </source>
</reference>